<dbReference type="SUPFAM" id="SSF54654">
    <property type="entry name" value="CI-2 family of serine protease inhibitors"/>
    <property type="match status" value="1"/>
</dbReference>
<dbReference type="Gene3D" id="3.30.10.10">
    <property type="entry name" value="Trypsin Inhibitor V, subunit A"/>
    <property type="match status" value="1"/>
</dbReference>
<dbReference type="Pfam" id="PF00280">
    <property type="entry name" value="potato_inhibit"/>
    <property type="match status" value="1"/>
</dbReference>
<keyword evidence="5" id="KW-1185">Reference proteome</keyword>
<accession>A0ABR0DLL1</accession>
<dbReference type="PANTHER" id="PTHR33091">
    <property type="entry name" value="PROTEIN, PUTATIVE, EXPRESSED-RELATED"/>
    <property type="match status" value="1"/>
</dbReference>
<protein>
    <submittedName>
        <fullName evidence="4">Uncharacterized protein</fullName>
    </submittedName>
</protein>
<comment type="similarity">
    <text evidence="1">Belongs to the protease inhibitor I13 (potato type I serine protease inhibitor) family.</text>
</comment>
<evidence type="ECO:0000256" key="3">
    <source>
        <dbReference type="ARBA" id="ARBA00022900"/>
    </source>
</evidence>
<keyword evidence="2" id="KW-0646">Protease inhibitor</keyword>
<proteinExistence type="inferred from homology"/>
<comment type="caution">
    <text evidence="4">The sequence shown here is derived from an EMBL/GenBank/DDBJ whole genome shotgun (WGS) entry which is preliminary data.</text>
</comment>
<evidence type="ECO:0000256" key="1">
    <source>
        <dbReference type="ARBA" id="ARBA00008210"/>
    </source>
</evidence>
<evidence type="ECO:0000313" key="4">
    <source>
        <dbReference type="EMBL" id="KAK4490112.1"/>
    </source>
</evidence>
<name>A0ABR0DLL1_9LAMI</name>
<sequence length="73" mass="8228">MLELLPGSNYNFQWPNLVGVDTQQAKAIILKENPLVTTKFVHENEAANDDFCCNRVQVLLNQNGKVKRVPFVG</sequence>
<keyword evidence="3" id="KW-0722">Serine protease inhibitor</keyword>
<dbReference type="EMBL" id="JAYDYQ010001087">
    <property type="protein sequence ID" value="KAK4490112.1"/>
    <property type="molecule type" value="Genomic_DNA"/>
</dbReference>
<dbReference type="InterPro" id="IPR000864">
    <property type="entry name" value="Prot_inh_pot1"/>
</dbReference>
<evidence type="ECO:0000256" key="2">
    <source>
        <dbReference type="ARBA" id="ARBA00022690"/>
    </source>
</evidence>
<dbReference type="InterPro" id="IPR036354">
    <property type="entry name" value="Prot_inh_pot1_sf"/>
</dbReference>
<dbReference type="PANTHER" id="PTHR33091:SF50">
    <property type="entry name" value="OS06G0319900 PROTEIN"/>
    <property type="match status" value="1"/>
</dbReference>
<dbReference type="Proteomes" id="UP001291926">
    <property type="component" value="Unassembled WGS sequence"/>
</dbReference>
<organism evidence="4 5">
    <name type="scientific">Penstemon davidsonii</name>
    <dbReference type="NCBI Taxonomy" id="160366"/>
    <lineage>
        <taxon>Eukaryota</taxon>
        <taxon>Viridiplantae</taxon>
        <taxon>Streptophyta</taxon>
        <taxon>Embryophyta</taxon>
        <taxon>Tracheophyta</taxon>
        <taxon>Spermatophyta</taxon>
        <taxon>Magnoliopsida</taxon>
        <taxon>eudicotyledons</taxon>
        <taxon>Gunneridae</taxon>
        <taxon>Pentapetalae</taxon>
        <taxon>asterids</taxon>
        <taxon>lamiids</taxon>
        <taxon>Lamiales</taxon>
        <taxon>Plantaginaceae</taxon>
        <taxon>Cheloneae</taxon>
        <taxon>Penstemon</taxon>
    </lineage>
</organism>
<reference evidence="4 5" key="1">
    <citation type="journal article" date="2023" name="bioRxiv">
        <title>Genome report: Whole genome sequence and annotation of Penstemon davidsonii.</title>
        <authorList>
            <person name="Ostevik K.L."/>
            <person name="Alabady M."/>
            <person name="Zhang M."/>
            <person name="Rausher M.D."/>
        </authorList>
    </citation>
    <scope>NUCLEOTIDE SEQUENCE [LARGE SCALE GENOMIC DNA]</scope>
    <source>
        <strain evidence="4">DNT005</strain>
        <tissue evidence="4">Whole leaf</tissue>
    </source>
</reference>
<gene>
    <name evidence="4" type="ORF">RD792_000769</name>
</gene>
<evidence type="ECO:0000313" key="5">
    <source>
        <dbReference type="Proteomes" id="UP001291926"/>
    </source>
</evidence>